<evidence type="ECO:0000313" key="2">
    <source>
        <dbReference type="Proteomes" id="UP001526426"/>
    </source>
</evidence>
<comment type="caution">
    <text evidence="1">The sequence shown here is derived from an EMBL/GenBank/DDBJ whole genome shotgun (WGS) entry which is preliminary data.</text>
</comment>
<dbReference type="RefSeq" id="WP_265262581.1">
    <property type="nucleotide sequence ID" value="NZ_JAIHOM010000004.1"/>
</dbReference>
<dbReference type="Proteomes" id="UP001526426">
    <property type="component" value="Unassembled WGS sequence"/>
</dbReference>
<gene>
    <name evidence="1" type="ORF">K4A83_01360</name>
</gene>
<dbReference type="EMBL" id="JAIHOM010000004">
    <property type="protein sequence ID" value="MCW6034924.1"/>
    <property type="molecule type" value="Genomic_DNA"/>
</dbReference>
<name>A0ABT3L090_9CYAN</name>
<proteinExistence type="predicted"/>
<evidence type="ECO:0008006" key="3">
    <source>
        <dbReference type="Google" id="ProtNLM"/>
    </source>
</evidence>
<accession>A0ABT3L090</accession>
<reference evidence="1 2" key="1">
    <citation type="submission" date="2021-08" db="EMBL/GenBank/DDBJ databases">
        <title>Draft genome sequence of Spirulina subsalsa with high tolerance to salinity and hype-accumulation of phycocyanin.</title>
        <authorList>
            <person name="Pei H."/>
            <person name="Jiang L."/>
        </authorList>
    </citation>
    <scope>NUCLEOTIDE SEQUENCE [LARGE SCALE GENOMIC DNA]</scope>
    <source>
        <strain evidence="1 2">FACHB-351</strain>
    </source>
</reference>
<sequence>MSKNLVNLTLLQVEEEMDHILAEQPDHIQREFIRRDLFPDLTAYVLSRVPNFYMVCDQGQGKSLKTHLIHESAERQLARESTILNGIYYVLEKSQHRQRKKEKVMV</sequence>
<keyword evidence="2" id="KW-1185">Reference proteome</keyword>
<protein>
    <recommendedName>
        <fullName evidence="3">Late competence development ComFB family protein</fullName>
    </recommendedName>
</protein>
<evidence type="ECO:0000313" key="1">
    <source>
        <dbReference type="EMBL" id="MCW6034924.1"/>
    </source>
</evidence>
<organism evidence="1 2">
    <name type="scientific">Spirulina subsalsa FACHB-351</name>
    <dbReference type="NCBI Taxonomy" id="234711"/>
    <lineage>
        <taxon>Bacteria</taxon>
        <taxon>Bacillati</taxon>
        <taxon>Cyanobacteriota</taxon>
        <taxon>Cyanophyceae</taxon>
        <taxon>Spirulinales</taxon>
        <taxon>Spirulinaceae</taxon>
        <taxon>Spirulina</taxon>
    </lineage>
</organism>